<organism evidence="2 3">
    <name type="scientific">Suillus discolor</name>
    <dbReference type="NCBI Taxonomy" id="1912936"/>
    <lineage>
        <taxon>Eukaryota</taxon>
        <taxon>Fungi</taxon>
        <taxon>Dikarya</taxon>
        <taxon>Basidiomycota</taxon>
        <taxon>Agaricomycotina</taxon>
        <taxon>Agaricomycetes</taxon>
        <taxon>Agaricomycetidae</taxon>
        <taxon>Boletales</taxon>
        <taxon>Suillineae</taxon>
        <taxon>Suillaceae</taxon>
        <taxon>Suillus</taxon>
    </lineage>
</organism>
<dbReference type="RefSeq" id="XP_041298680.1">
    <property type="nucleotide sequence ID" value="XM_041435517.1"/>
</dbReference>
<accession>A0A9P7FJ23</accession>
<dbReference type="Proteomes" id="UP000823399">
    <property type="component" value="Unassembled WGS sequence"/>
</dbReference>
<dbReference type="InterPro" id="IPR047865">
    <property type="entry name" value="Ribosomal_uL10_bac_type"/>
</dbReference>
<gene>
    <name evidence="2" type="ORF">F5147DRAFT_670215</name>
</gene>
<dbReference type="AlphaFoldDB" id="A0A9P7FJ23"/>
<reference evidence="2" key="1">
    <citation type="journal article" date="2020" name="New Phytol.">
        <title>Comparative genomics reveals dynamic genome evolution in host specialist ectomycorrhizal fungi.</title>
        <authorList>
            <person name="Lofgren L.A."/>
            <person name="Nguyen N.H."/>
            <person name="Vilgalys R."/>
            <person name="Ruytinx J."/>
            <person name="Liao H.L."/>
            <person name="Branco S."/>
            <person name="Kuo A."/>
            <person name="LaButti K."/>
            <person name="Lipzen A."/>
            <person name="Andreopoulos W."/>
            <person name="Pangilinan J."/>
            <person name="Riley R."/>
            <person name="Hundley H."/>
            <person name="Na H."/>
            <person name="Barry K."/>
            <person name="Grigoriev I.V."/>
            <person name="Stajich J.E."/>
            <person name="Kennedy P.G."/>
        </authorList>
    </citation>
    <scope>NUCLEOTIDE SEQUENCE</scope>
    <source>
        <strain evidence="2">FC423</strain>
    </source>
</reference>
<evidence type="ECO:0000256" key="1">
    <source>
        <dbReference type="ARBA" id="ARBA00008889"/>
    </source>
</evidence>
<sequence length="280" mass="30368">MICVKPIVSSSIPWMARGYVVSVKPPRVYEAKPTPRRYGVQKTFLYNQYTRMLEASDNSPIIFLQHTNFAAQRLQKLRRDIADANTKFSVSLSSPTPSPVEIGAPTLAVMRTSLFGVALRDFAPFDTEQAAQIAGLLKGGLAVLTLPSFNPPQLDAILRALDRSVPSKKPGVAQPKPIKPQDDPNFIPGRKMQRVKPILTPELVVMGALIERRVFGMDGVRDVSKLPTLDTLRAQVVGLLSSPAVQLAAILSEASGGKLARTLEGLKKGLEESQSAEASS</sequence>
<evidence type="ECO:0008006" key="4">
    <source>
        <dbReference type="Google" id="ProtNLM"/>
    </source>
</evidence>
<comment type="similarity">
    <text evidence="1">Belongs to the universal ribosomal protein uL10 family.</text>
</comment>
<dbReference type="GeneID" id="64697776"/>
<dbReference type="Gene3D" id="3.30.70.1730">
    <property type="match status" value="1"/>
</dbReference>
<dbReference type="PANTHER" id="PTHR11560">
    <property type="entry name" value="39S RIBOSOMAL PROTEIN L10, MITOCHONDRIAL"/>
    <property type="match status" value="1"/>
</dbReference>
<name>A0A9P7FJ23_9AGAM</name>
<dbReference type="OrthoDB" id="360689at2759"/>
<evidence type="ECO:0000313" key="3">
    <source>
        <dbReference type="Proteomes" id="UP000823399"/>
    </source>
</evidence>
<proteinExistence type="inferred from homology"/>
<keyword evidence="3" id="KW-1185">Reference proteome</keyword>
<dbReference type="InterPro" id="IPR043141">
    <property type="entry name" value="Ribosomal_uL10-like_sf"/>
</dbReference>
<protein>
    <recommendedName>
        <fullName evidence="4">Ribosomal protein L10</fullName>
    </recommendedName>
</protein>
<dbReference type="EMBL" id="JABBWM010000004">
    <property type="protein sequence ID" value="KAG2118163.1"/>
    <property type="molecule type" value="Genomic_DNA"/>
</dbReference>
<dbReference type="SUPFAM" id="SSF160369">
    <property type="entry name" value="Ribosomal protein L10-like"/>
    <property type="match status" value="1"/>
</dbReference>
<evidence type="ECO:0000313" key="2">
    <source>
        <dbReference type="EMBL" id="KAG2118163.1"/>
    </source>
</evidence>
<comment type="caution">
    <text evidence="2">The sequence shown here is derived from an EMBL/GenBank/DDBJ whole genome shotgun (WGS) entry which is preliminary data.</text>
</comment>